<organism evidence="2 3">
    <name type="scientific">Planobispora takensis</name>
    <dbReference type="NCBI Taxonomy" id="1367882"/>
    <lineage>
        <taxon>Bacteria</taxon>
        <taxon>Bacillati</taxon>
        <taxon>Actinomycetota</taxon>
        <taxon>Actinomycetes</taxon>
        <taxon>Streptosporangiales</taxon>
        <taxon>Streptosporangiaceae</taxon>
        <taxon>Planobispora</taxon>
    </lineage>
</organism>
<evidence type="ECO:0000259" key="1">
    <source>
        <dbReference type="Pfam" id="PF00561"/>
    </source>
</evidence>
<dbReference type="InterPro" id="IPR029058">
    <property type="entry name" value="AB_hydrolase_fold"/>
</dbReference>
<dbReference type="AlphaFoldDB" id="A0A8J3WWC5"/>
<gene>
    <name evidence="2" type="ORF">Pta02_37700</name>
</gene>
<sequence>MKTVTLPQGTIAYQEEGAGPPVVFVHGLLTNAGIWRHEVPPLAAAGLRCIVPTWPLGAHDLPMRPEAVLDPPGVASLIDAFLEALDLRDVTLVANDTGGAFVQILMARMPARVGRVVLASCDALEVFFPQPFKFLPKLAWLPGTTWLIAQATRLRALHRLPLVFGLVSKRPLPAAVTDSYLTPMRRSPAIRRDLGKVLRGVHPRHTLAAFEELKDFDRPVLLVWAQEERLFPLSLAHRLAGRLPDARLETVTDSYTFITEDRPGVVADLVREFALPD</sequence>
<dbReference type="Proteomes" id="UP000634476">
    <property type="component" value="Unassembled WGS sequence"/>
</dbReference>
<feature type="domain" description="AB hydrolase-1" evidence="1">
    <location>
        <begin position="20"/>
        <end position="262"/>
    </location>
</feature>
<dbReference type="EMBL" id="BOOK01000027">
    <property type="protein sequence ID" value="GII01762.1"/>
    <property type="molecule type" value="Genomic_DNA"/>
</dbReference>
<proteinExistence type="predicted"/>
<protein>
    <submittedName>
        <fullName evidence="2">Alpha/beta hydrolase</fullName>
    </submittedName>
</protein>
<evidence type="ECO:0000313" key="3">
    <source>
        <dbReference type="Proteomes" id="UP000634476"/>
    </source>
</evidence>
<keyword evidence="2" id="KW-0378">Hydrolase</keyword>
<reference evidence="2" key="1">
    <citation type="submission" date="2021-01" db="EMBL/GenBank/DDBJ databases">
        <title>Whole genome shotgun sequence of Planobispora takensis NBRC 109077.</title>
        <authorList>
            <person name="Komaki H."/>
            <person name="Tamura T."/>
        </authorList>
    </citation>
    <scope>NUCLEOTIDE SEQUENCE</scope>
    <source>
        <strain evidence="2">NBRC 109077</strain>
    </source>
</reference>
<name>A0A8J3WWC5_9ACTN</name>
<dbReference type="RefSeq" id="WP_203876134.1">
    <property type="nucleotide sequence ID" value="NZ_BOOK01000027.1"/>
</dbReference>
<dbReference type="PANTHER" id="PTHR43689">
    <property type="entry name" value="HYDROLASE"/>
    <property type="match status" value="1"/>
</dbReference>
<dbReference type="Gene3D" id="3.40.50.1820">
    <property type="entry name" value="alpha/beta hydrolase"/>
    <property type="match status" value="1"/>
</dbReference>
<dbReference type="SUPFAM" id="SSF53474">
    <property type="entry name" value="alpha/beta-Hydrolases"/>
    <property type="match status" value="1"/>
</dbReference>
<accession>A0A8J3WWC5</accession>
<dbReference type="InterPro" id="IPR000073">
    <property type="entry name" value="AB_hydrolase_1"/>
</dbReference>
<dbReference type="GO" id="GO:0016787">
    <property type="term" value="F:hydrolase activity"/>
    <property type="evidence" value="ECO:0007669"/>
    <property type="project" value="UniProtKB-KW"/>
</dbReference>
<dbReference type="Pfam" id="PF00561">
    <property type="entry name" value="Abhydrolase_1"/>
    <property type="match status" value="1"/>
</dbReference>
<evidence type="ECO:0000313" key="2">
    <source>
        <dbReference type="EMBL" id="GII01762.1"/>
    </source>
</evidence>
<dbReference type="PRINTS" id="PR00111">
    <property type="entry name" value="ABHYDROLASE"/>
</dbReference>
<keyword evidence="3" id="KW-1185">Reference proteome</keyword>
<dbReference type="PANTHER" id="PTHR43689:SF8">
    <property type="entry name" value="ALPHA_BETA-HYDROLASES SUPERFAMILY PROTEIN"/>
    <property type="match status" value="1"/>
</dbReference>
<comment type="caution">
    <text evidence="2">The sequence shown here is derived from an EMBL/GenBank/DDBJ whole genome shotgun (WGS) entry which is preliminary data.</text>
</comment>